<evidence type="ECO:0000313" key="3">
    <source>
        <dbReference type="Proteomes" id="UP000517252"/>
    </source>
</evidence>
<protein>
    <submittedName>
        <fullName evidence="2">Uncharacterized protein</fullName>
    </submittedName>
</protein>
<feature type="region of interest" description="Disordered" evidence="1">
    <location>
        <begin position="30"/>
        <end position="55"/>
    </location>
</feature>
<evidence type="ECO:0000313" key="2">
    <source>
        <dbReference type="EMBL" id="GFP54504.1"/>
    </source>
</evidence>
<evidence type="ECO:0000256" key="1">
    <source>
        <dbReference type="SAM" id="MobiDB-lite"/>
    </source>
</evidence>
<reference evidence="2 3" key="1">
    <citation type="submission" date="2020-07" db="EMBL/GenBank/DDBJ databases">
        <title>Trichoderma asperellum IC-1 whole genome shotgun sequence.</title>
        <authorList>
            <person name="Kanamasa S."/>
            <person name="Takahashi H."/>
        </authorList>
    </citation>
    <scope>NUCLEOTIDE SEQUENCE [LARGE SCALE GENOMIC DNA]</scope>
    <source>
        <strain evidence="2 3">IC-1</strain>
    </source>
</reference>
<name>A0A6V8QPQ2_TRIAP</name>
<sequence length="236" mass="26577">MAIAIRIGRRVEREMQALIVVNRRKTMADYQEAPRTTSEERTTKISHGAPEEGTVTTPQITNVDILTIAEEIDPSRLAAGVILDHLERRESLRDARNRHDDDESDPLEEFIGPAPPPRYRGRGTVGGASGLDRRFSDSYDPSTDILPDDEEANLDDAVEAFRDRQKLRLVQAERARAAGIAEHQIQKMNNSQREKTEEDVVWSKAGEKREWDLGKGEKGVDDGDDITMRGILSEEF</sequence>
<proteinExistence type="predicted"/>
<dbReference type="Proteomes" id="UP000517252">
    <property type="component" value="Unassembled WGS sequence"/>
</dbReference>
<dbReference type="EMBL" id="BLZH01000004">
    <property type="protein sequence ID" value="GFP54504.1"/>
    <property type="molecule type" value="Genomic_DNA"/>
</dbReference>
<organism evidence="2 3">
    <name type="scientific">Trichoderma asperellum</name>
    <name type="common">Filamentous fungus</name>
    <dbReference type="NCBI Taxonomy" id="101201"/>
    <lineage>
        <taxon>Eukaryota</taxon>
        <taxon>Fungi</taxon>
        <taxon>Dikarya</taxon>
        <taxon>Ascomycota</taxon>
        <taxon>Pezizomycotina</taxon>
        <taxon>Sordariomycetes</taxon>
        <taxon>Hypocreomycetidae</taxon>
        <taxon>Hypocreales</taxon>
        <taxon>Hypocreaceae</taxon>
        <taxon>Trichoderma</taxon>
    </lineage>
</organism>
<feature type="region of interest" description="Disordered" evidence="1">
    <location>
        <begin position="94"/>
        <end position="121"/>
    </location>
</feature>
<accession>A0A6V8QPQ2</accession>
<dbReference type="AlphaFoldDB" id="A0A6V8QPQ2"/>
<feature type="region of interest" description="Disordered" evidence="1">
    <location>
        <begin position="183"/>
        <end position="203"/>
    </location>
</feature>
<dbReference type="PANTHER" id="PTHR40132">
    <property type="entry name" value="PRE-MRNA-SPLICING FACTOR 38B"/>
    <property type="match status" value="1"/>
</dbReference>
<gene>
    <name evidence="2" type="ORF">TASIC1_0004012800</name>
</gene>
<dbReference type="PANTHER" id="PTHR40132:SF1">
    <property type="entry name" value="PRE-MRNA-SPLICING FACTOR 38B"/>
    <property type="match status" value="1"/>
</dbReference>
<dbReference type="OrthoDB" id="2431475at2759"/>
<comment type="caution">
    <text evidence="2">The sequence shown here is derived from an EMBL/GenBank/DDBJ whole genome shotgun (WGS) entry which is preliminary data.</text>
</comment>